<sequence length="137" mass="15242">MRMNSMHPLWDRFRTWIAETGGTVDDATRLPDADWDRLVEWFAAARHPARLPAHPDAPAGRHRRSVRHATARRRYPPSRSTSPTCCVTCAAHSPASSSPHRAKTATASFSPFCPNLSDRTRRGRNPAPTTPTSGPDY</sequence>
<feature type="region of interest" description="Disordered" evidence="1">
    <location>
        <begin position="50"/>
        <end position="137"/>
    </location>
</feature>
<dbReference type="Proteomes" id="UP001501231">
    <property type="component" value="Unassembled WGS sequence"/>
</dbReference>
<reference evidence="3" key="1">
    <citation type="journal article" date="2019" name="Int. J. Syst. Evol. Microbiol.">
        <title>The Global Catalogue of Microorganisms (GCM) 10K type strain sequencing project: providing services to taxonomists for standard genome sequencing and annotation.</title>
        <authorList>
            <consortium name="The Broad Institute Genomics Platform"/>
            <consortium name="The Broad Institute Genome Sequencing Center for Infectious Disease"/>
            <person name="Wu L."/>
            <person name="Ma J."/>
        </authorList>
    </citation>
    <scope>NUCLEOTIDE SEQUENCE [LARGE SCALE GENOMIC DNA]</scope>
    <source>
        <strain evidence="3">JCM 3325</strain>
    </source>
</reference>
<evidence type="ECO:0000256" key="1">
    <source>
        <dbReference type="SAM" id="MobiDB-lite"/>
    </source>
</evidence>
<keyword evidence="3" id="KW-1185">Reference proteome</keyword>
<comment type="caution">
    <text evidence="2">The sequence shown here is derived from an EMBL/GenBank/DDBJ whole genome shotgun (WGS) entry which is preliminary data.</text>
</comment>
<proteinExistence type="predicted"/>
<accession>A0ABP5XFW8</accession>
<feature type="compositionally biased region" description="Basic residues" evidence="1">
    <location>
        <begin position="60"/>
        <end position="76"/>
    </location>
</feature>
<evidence type="ECO:0000313" key="3">
    <source>
        <dbReference type="Proteomes" id="UP001501231"/>
    </source>
</evidence>
<gene>
    <name evidence="2" type="ORF">GCM10010191_78440</name>
</gene>
<feature type="compositionally biased region" description="Low complexity" evidence="1">
    <location>
        <begin position="77"/>
        <end position="99"/>
    </location>
</feature>
<organism evidence="2 3">
    <name type="scientific">Actinomadura vinacea</name>
    <dbReference type="NCBI Taxonomy" id="115336"/>
    <lineage>
        <taxon>Bacteria</taxon>
        <taxon>Bacillati</taxon>
        <taxon>Actinomycetota</taxon>
        <taxon>Actinomycetes</taxon>
        <taxon>Streptosporangiales</taxon>
        <taxon>Thermomonosporaceae</taxon>
        <taxon>Actinomadura</taxon>
    </lineage>
</organism>
<dbReference type="EMBL" id="BAAARW010000037">
    <property type="protein sequence ID" value="GAA2449214.1"/>
    <property type="molecule type" value="Genomic_DNA"/>
</dbReference>
<protein>
    <submittedName>
        <fullName evidence="2">Uncharacterized protein</fullName>
    </submittedName>
</protein>
<evidence type="ECO:0000313" key="2">
    <source>
        <dbReference type="EMBL" id="GAA2449214.1"/>
    </source>
</evidence>
<name>A0ABP5XFW8_9ACTN</name>